<evidence type="ECO:0000313" key="1">
    <source>
        <dbReference type="EMBL" id="STC97345.1"/>
    </source>
</evidence>
<evidence type="ECO:0000313" key="2">
    <source>
        <dbReference type="Proteomes" id="UP000255224"/>
    </source>
</evidence>
<organism evidence="1 2">
    <name type="scientific">Chryseobacterium carnipullorum</name>
    <dbReference type="NCBI Taxonomy" id="1124835"/>
    <lineage>
        <taxon>Bacteria</taxon>
        <taxon>Pseudomonadati</taxon>
        <taxon>Bacteroidota</taxon>
        <taxon>Flavobacteriia</taxon>
        <taxon>Flavobacteriales</taxon>
        <taxon>Weeksellaceae</taxon>
        <taxon>Chryseobacterium group</taxon>
        <taxon>Chryseobacterium</taxon>
    </lineage>
</organism>
<gene>
    <name evidence="1" type="ORF">NCTC13533_02405</name>
</gene>
<proteinExistence type="predicted"/>
<dbReference type="Proteomes" id="UP000255224">
    <property type="component" value="Unassembled WGS sequence"/>
</dbReference>
<name>A0A376DX83_CHRCU</name>
<sequence length="46" mass="5434">MLEGIDYYHHLFNTSTFFKSGLKTIDLQLQEYQLMLTAIEIPQVDK</sequence>
<reference evidence="1 2" key="1">
    <citation type="submission" date="2018-06" db="EMBL/GenBank/DDBJ databases">
        <authorList>
            <consortium name="Pathogen Informatics"/>
            <person name="Doyle S."/>
        </authorList>
    </citation>
    <scope>NUCLEOTIDE SEQUENCE [LARGE SCALE GENOMIC DNA]</scope>
    <source>
        <strain evidence="1 2">NCTC13533</strain>
    </source>
</reference>
<protein>
    <submittedName>
        <fullName evidence="1">Uncharacterized protein</fullName>
    </submittedName>
</protein>
<accession>A0A376DX83</accession>
<dbReference type="AlphaFoldDB" id="A0A376DX83"/>
<dbReference type="EMBL" id="UFVQ01000003">
    <property type="protein sequence ID" value="STC97345.1"/>
    <property type="molecule type" value="Genomic_DNA"/>
</dbReference>